<accession>A0A9W4HLC9</accession>
<dbReference type="PROSITE" id="PS00463">
    <property type="entry name" value="ZN2_CY6_FUNGAL_1"/>
    <property type="match status" value="1"/>
</dbReference>
<feature type="transmembrane region" description="Helical" evidence="11">
    <location>
        <begin position="92"/>
        <end position="110"/>
    </location>
</feature>
<feature type="transmembrane region" description="Helical" evidence="11">
    <location>
        <begin position="348"/>
        <end position="368"/>
    </location>
</feature>
<dbReference type="Gene3D" id="4.10.240.10">
    <property type="entry name" value="Zn(2)-C6 fungal-type DNA-binding domain"/>
    <property type="match status" value="1"/>
</dbReference>
<dbReference type="Gene3D" id="1.20.1250.20">
    <property type="entry name" value="MFS general substrate transporter like domains"/>
    <property type="match status" value="1"/>
</dbReference>
<dbReference type="AlphaFoldDB" id="A0A9W4HLC9"/>
<dbReference type="GO" id="GO:0000981">
    <property type="term" value="F:DNA-binding transcription factor activity, RNA polymerase II-specific"/>
    <property type="evidence" value="ECO:0007669"/>
    <property type="project" value="InterPro"/>
</dbReference>
<evidence type="ECO:0000256" key="9">
    <source>
        <dbReference type="ARBA" id="ARBA00023242"/>
    </source>
</evidence>
<dbReference type="OrthoDB" id="434972at2759"/>
<dbReference type="PANTHER" id="PTHR43791">
    <property type="entry name" value="PERMEASE-RELATED"/>
    <property type="match status" value="1"/>
</dbReference>
<evidence type="ECO:0000256" key="3">
    <source>
        <dbReference type="ARBA" id="ARBA00022692"/>
    </source>
</evidence>
<evidence type="ECO:0000256" key="11">
    <source>
        <dbReference type="SAM" id="Phobius"/>
    </source>
</evidence>
<dbReference type="GO" id="GO:0003677">
    <property type="term" value="F:DNA binding"/>
    <property type="evidence" value="ECO:0007669"/>
    <property type="project" value="UniProtKB-KW"/>
</dbReference>
<dbReference type="PROSITE" id="PS50850">
    <property type="entry name" value="MFS"/>
    <property type="match status" value="1"/>
</dbReference>
<evidence type="ECO:0000313" key="14">
    <source>
        <dbReference type="EMBL" id="CAG8048864.1"/>
    </source>
</evidence>
<feature type="transmembrane region" description="Helical" evidence="11">
    <location>
        <begin position="734"/>
        <end position="755"/>
    </location>
</feature>
<reference evidence="14" key="1">
    <citation type="submission" date="2021-07" db="EMBL/GenBank/DDBJ databases">
        <authorList>
            <person name="Branca A.L. A."/>
        </authorList>
    </citation>
    <scope>NUCLEOTIDE SEQUENCE</scope>
</reference>
<feature type="transmembrane region" description="Helical" evidence="11">
    <location>
        <begin position="321"/>
        <end position="342"/>
    </location>
</feature>
<dbReference type="InterPro" id="IPR036259">
    <property type="entry name" value="MFS_trans_sf"/>
</dbReference>
<organism evidence="14 15">
    <name type="scientific">Penicillium olsonii</name>
    <dbReference type="NCBI Taxonomy" id="99116"/>
    <lineage>
        <taxon>Eukaryota</taxon>
        <taxon>Fungi</taxon>
        <taxon>Dikarya</taxon>
        <taxon>Ascomycota</taxon>
        <taxon>Pezizomycotina</taxon>
        <taxon>Eurotiomycetes</taxon>
        <taxon>Eurotiomycetidae</taxon>
        <taxon>Eurotiales</taxon>
        <taxon>Aspergillaceae</taxon>
        <taxon>Penicillium</taxon>
    </lineage>
</organism>
<gene>
    <name evidence="14" type="ORF">POLS_LOCUS3200</name>
</gene>
<comment type="caution">
    <text evidence="14">The sequence shown here is derived from an EMBL/GenBank/DDBJ whole genome shotgun (WGS) entry which is preliminary data.</text>
</comment>
<evidence type="ECO:0000313" key="15">
    <source>
        <dbReference type="Proteomes" id="UP001153618"/>
    </source>
</evidence>
<dbReference type="InterPro" id="IPR020846">
    <property type="entry name" value="MFS_dom"/>
</dbReference>
<keyword evidence="3 11" id="KW-0812">Transmembrane</keyword>
<dbReference type="Pfam" id="PF00172">
    <property type="entry name" value="Zn_clus"/>
    <property type="match status" value="1"/>
</dbReference>
<dbReference type="InterPro" id="IPR001138">
    <property type="entry name" value="Zn2Cys6_DnaBD"/>
</dbReference>
<feature type="transmembrane region" description="Helical" evidence="11">
    <location>
        <begin position="214"/>
        <end position="236"/>
    </location>
</feature>
<feature type="domain" description="Major facilitator superfamily (MFS) profile" evidence="13">
    <location>
        <begin position="37"/>
        <end position="467"/>
    </location>
</feature>
<dbReference type="InterPro" id="IPR036864">
    <property type="entry name" value="Zn2-C6_fun-type_DNA-bd_sf"/>
</dbReference>
<keyword evidence="5" id="KW-0805">Transcription regulation</keyword>
<feature type="transmembrane region" description="Helical" evidence="11">
    <location>
        <begin position="182"/>
        <end position="202"/>
    </location>
</feature>
<evidence type="ECO:0000259" key="12">
    <source>
        <dbReference type="PROSITE" id="PS50048"/>
    </source>
</evidence>
<evidence type="ECO:0000256" key="8">
    <source>
        <dbReference type="ARBA" id="ARBA00023163"/>
    </source>
</evidence>
<sequence>MIEQKIKMNEKSESEDCALGSVAMDDRRLLRKIDWHLLPIMFLTYFLQMIDKISINVCRNVIRIYNGLTTDSLKYANVMGLQDDLKMAGNDFSWLATAFFIAYAVAEIPQGTLLQRYSVTKVLGFNILCWGIILCCSSAAKNFSHMLALRILLGLMEAVIAPALTIYTSMWYTRAESTPRYGLWYCGLGVGQIVGGLISFGAQHAPAHLSFGGWRIMFVVIGAVNILASLLVLFILPDNLANAKFLTEEEKQRVAQRLTEDQSGAGSKVFRWRSVLEAFGDLQTWLLVLLTILITIPSGVITTFSAILIKGFGYGSKETALLNMPSGIVSIVATMVSTFAISKGFSRWVAIDLLLIPTLLGSCLMSFLPSENQAGCLVGIYLVNTTVAPLALIYAWTGANFKGYTMKVSGAGIVSAGFSIANIIGPQTFQAKDAPQYIPAKITIVAVNAAAIVVSTCLRIVYGRRNSTADQLGRPARSLIETRLAENSHDQDVHDDINFRYTFPPTGVASTSGYFPALRYQHRNDPMIPSLLASPTLAPPHNEYNKCQSLCTLCSYSLGHVCKPRCPEKSSGSPRGPNAARRPRASRSRGGCLRCKSRKKKCDESHPRCSDCRRLNLTCQWPASATQTDPIILELSDAADSTCSPDSPDNAPIDDANGGLSMPSPTSSFDADEFIATLFPHPLPEKTAPRLLLDRPLVIANPHLCTEEDRSLFNHYVHVVSRALCRSNTDQNPFLVTLLPLAAASNAVTSIILALNGCHWKRVYPGIWGCALRRQGQAITKVNELLGCSDKRSIFEACATVLLLCLTELFDGTSKVWKWHLKAASAILKSGAFPSIASNEWEFCMSLFHYLDSMSTISRCKAPLLPTTDGQNDLPTPRRRNSLPELGRSDSTEAIYGIPPALLDLLGMINVLANHRSRRVDELSEIGFRASATHIEDEIDEWRASYDRTISEKSDTQSATTAFEWAIRLRLHQIVEGYEVLHEFVEKAVKTILECVQDVPYASRLEGCLLFPLVIAGSSSLAIERRMAVKERLMVMENTLGFSHIHHARQLLEAVWKANTTSDLNWAAVRYSQFPGVVFV</sequence>
<name>A0A9W4HLC9_PENOL</name>
<keyword evidence="7 11" id="KW-0472">Membrane</keyword>
<keyword evidence="6" id="KW-0238">DNA-binding</keyword>
<dbReference type="Pfam" id="PF11951">
    <property type="entry name" value="Fungal_trans_2"/>
    <property type="match status" value="1"/>
</dbReference>
<evidence type="ECO:0000256" key="7">
    <source>
        <dbReference type="ARBA" id="ARBA00023136"/>
    </source>
</evidence>
<feature type="transmembrane region" description="Helical" evidence="11">
    <location>
        <begin position="147"/>
        <end position="170"/>
    </location>
</feature>
<evidence type="ECO:0000259" key="13">
    <source>
        <dbReference type="PROSITE" id="PS50850"/>
    </source>
</evidence>
<evidence type="ECO:0000256" key="2">
    <source>
        <dbReference type="ARBA" id="ARBA00022448"/>
    </source>
</evidence>
<keyword evidence="4 11" id="KW-1133">Transmembrane helix</keyword>
<dbReference type="CDD" id="cd00067">
    <property type="entry name" value="GAL4"/>
    <property type="match status" value="1"/>
</dbReference>
<feature type="transmembrane region" description="Helical" evidence="11">
    <location>
        <begin position="408"/>
        <end position="425"/>
    </location>
</feature>
<dbReference type="EMBL" id="CAJVOS010000016">
    <property type="protein sequence ID" value="CAG8048864.1"/>
    <property type="molecule type" value="Genomic_DNA"/>
</dbReference>
<dbReference type="SMART" id="SM00066">
    <property type="entry name" value="GAL4"/>
    <property type="match status" value="1"/>
</dbReference>
<dbReference type="InterPro" id="IPR021858">
    <property type="entry name" value="Fun_TF"/>
</dbReference>
<keyword evidence="15" id="KW-1185">Reference proteome</keyword>
<dbReference type="GO" id="GO:0016020">
    <property type="term" value="C:membrane"/>
    <property type="evidence" value="ECO:0007669"/>
    <property type="project" value="UniProtKB-SubCell"/>
</dbReference>
<keyword evidence="8" id="KW-0804">Transcription</keyword>
<dbReference type="Proteomes" id="UP001153618">
    <property type="component" value="Unassembled WGS sequence"/>
</dbReference>
<dbReference type="SUPFAM" id="SSF103473">
    <property type="entry name" value="MFS general substrate transporter"/>
    <property type="match status" value="1"/>
</dbReference>
<dbReference type="PROSITE" id="PS50048">
    <property type="entry name" value="ZN2_CY6_FUNGAL_2"/>
    <property type="match status" value="1"/>
</dbReference>
<feature type="transmembrane region" description="Helical" evidence="11">
    <location>
        <begin position="122"/>
        <end position="140"/>
    </location>
</feature>
<evidence type="ECO:0000256" key="1">
    <source>
        <dbReference type="ARBA" id="ARBA00004141"/>
    </source>
</evidence>
<dbReference type="InterPro" id="IPR011701">
    <property type="entry name" value="MFS"/>
</dbReference>
<protein>
    <submittedName>
        <fullName evidence="14">Uncharacterized protein</fullName>
    </submittedName>
</protein>
<feature type="region of interest" description="Disordered" evidence="10">
    <location>
        <begin position="639"/>
        <end position="663"/>
    </location>
</feature>
<dbReference type="SUPFAM" id="SSF57701">
    <property type="entry name" value="Zn2/Cys6 DNA-binding domain"/>
    <property type="match status" value="1"/>
</dbReference>
<comment type="subcellular location">
    <subcellularLocation>
        <location evidence="1">Membrane</location>
        <topology evidence="1">Multi-pass membrane protein</topology>
    </subcellularLocation>
</comment>
<dbReference type="GO" id="GO:0022857">
    <property type="term" value="F:transmembrane transporter activity"/>
    <property type="evidence" value="ECO:0007669"/>
    <property type="project" value="InterPro"/>
</dbReference>
<dbReference type="GO" id="GO:0008270">
    <property type="term" value="F:zinc ion binding"/>
    <property type="evidence" value="ECO:0007669"/>
    <property type="project" value="InterPro"/>
</dbReference>
<proteinExistence type="predicted"/>
<feature type="transmembrane region" description="Helical" evidence="11">
    <location>
        <begin position="285"/>
        <end position="309"/>
    </location>
</feature>
<evidence type="ECO:0000256" key="4">
    <source>
        <dbReference type="ARBA" id="ARBA00022989"/>
    </source>
</evidence>
<evidence type="ECO:0000256" key="5">
    <source>
        <dbReference type="ARBA" id="ARBA00023015"/>
    </source>
</evidence>
<dbReference type="PANTHER" id="PTHR43791:SF40">
    <property type="entry name" value="THIAMINE PATHWAY TRANSPORTER THI73"/>
    <property type="match status" value="1"/>
</dbReference>
<feature type="region of interest" description="Disordered" evidence="10">
    <location>
        <begin position="566"/>
        <end position="590"/>
    </location>
</feature>
<keyword evidence="2" id="KW-0813">Transport</keyword>
<feature type="transmembrane region" description="Helical" evidence="11">
    <location>
        <begin position="375"/>
        <end position="396"/>
    </location>
</feature>
<feature type="transmembrane region" description="Helical" evidence="11">
    <location>
        <begin position="437"/>
        <end position="462"/>
    </location>
</feature>
<evidence type="ECO:0000256" key="10">
    <source>
        <dbReference type="SAM" id="MobiDB-lite"/>
    </source>
</evidence>
<evidence type="ECO:0000256" key="6">
    <source>
        <dbReference type="ARBA" id="ARBA00023125"/>
    </source>
</evidence>
<dbReference type="Pfam" id="PF07690">
    <property type="entry name" value="MFS_1"/>
    <property type="match status" value="1"/>
</dbReference>
<feature type="domain" description="Zn(2)-C6 fungal-type" evidence="12">
    <location>
        <begin position="591"/>
        <end position="621"/>
    </location>
</feature>
<keyword evidence="9" id="KW-0539">Nucleus</keyword>